<feature type="domain" description="NAD(P)-binding" evidence="2">
    <location>
        <begin position="7"/>
        <end position="217"/>
    </location>
</feature>
<protein>
    <submittedName>
        <fullName evidence="3">NAD(P)-dependent oxidoreductase</fullName>
    </submittedName>
</protein>
<dbReference type="RefSeq" id="WP_346117682.1">
    <property type="nucleotide sequence ID" value="NZ_BAAAXC010000005.1"/>
</dbReference>
<name>A0ABV5QAY9_9ACTN</name>
<dbReference type="Gene3D" id="3.40.50.720">
    <property type="entry name" value="NAD(P)-binding Rossmann-like Domain"/>
    <property type="match status" value="1"/>
</dbReference>
<feature type="region of interest" description="Disordered" evidence="1">
    <location>
        <begin position="32"/>
        <end position="56"/>
    </location>
</feature>
<dbReference type="InterPro" id="IPR051606">
    <property type="entry name" value="Polyketide_Oxido-like"/>
</dbReference>
<evidence type="ECO:0000313" key="4">
    <source>
        <dbReference type="Proteomes" id="UP001589646"/>
    </source>
</evidence>
<keyword evidence="4" id="KW-1185">Reference proteome</keyword>
<sequence length="228" mass="23457">MRITVFGAAGAVGSRVVTEALSRGHHVTAVVRDPSRYQPAPTAAAHPDTAHPDTAATPAATLGVGDANDPADAARLIADHDLVITAVRPPPGHEADLVTTTQTLLSAAHHAATRILLVGGAATLTVPGSGATMVLDDPAHLPAAYRPIALACAAQLQACRASAADWTYLSPAAQLLPGARTGAYRLGADELLLDADGTSAISMEDLAVALLDEAEHPRHRRTRFTVAY</sequence>
<dbReference type="EMBL" id="JBHMCE010000014">
    <property type="protein sequence ID" value="MFB9532654.1"/>
    <property type="molecule type" value="Genomic_DNA"/>
</dbReference>
<evidence type="ECO:0000313" key="3">
    <source>
        <dbReference type="EMBL" id="MFB9532654.1"/>
    </source>
</evidence>
<reference evidence="3 4" key="1">
    <citation type="submission" date="2024-09" db="EMBL/GenBank/DDBJ databases">
        <authorList>
            <person name="Sun Q."/>
            <person name="Mori K."/>
        </authorList>
    </citation>
    <scope>NUCLEOTIDE SEQUENCE [LARGE SCALE GENOMIC DNA]</scope>
    <source>
        <strain evidence="3 4">JCM 3323</strain>
    </source>
</reference>
<comment type="caution">
    <text evidence="3">The sequence shown here is derived from an EMBL/GenBank/DDBJ whole genome shotgun (WGS) entry which is preliminary data.</text>
</comment>
<dbReference type="Pfam" id="PF13460">
    <property type="entry name" value="NAD_binding_10"/>
    <property type="match status" value="1"/>
</dbReference>
<gene>
    <name evidence="3" type="ORF">ACFFRN_39120</name>
</gene>
<dbReference type="InterPro" id="IPR016040">
    <property type="entry name" value="NAD(P)-bd_dom"/>
</dbReference>
<organism evidence="3 4">
    <name type="scientific">Nonomuraea roseola</name>
    <dbReference type="NCBI Taxonomy" id="46179"/>
    <lineage>
        <taxon>Bacteria</taxon>
        <taxon>Bacillati</taxon>
        <taxon>Actinomycetota</taxon>
        <taxon>Actinomycetes</taxon>
        <taxon>Streptosporangiales</taxon>
        <taxon>Streptosporangiaceae</taxon>
        <taxon>Nonomuraea</taxon>
    </lineage>
</organism>
<evidence type="ECO:0000256" key="1">
    <source>
        <dbReference type="SAM" id="MobiDB-lite"/>
    </source>
</evidence>
<proteinExistence type="predicted"/>
<dbReference type="Proteomes" id="UP001589646">
    <property type="component" value="Unassembled WGS sequence"/>
</dbReference>
<evidence type="ECO:0000259" key="2">
    <source>
        <dbReference type="Pfam" id="PF13460"/>
    </source>
</evidence>
<feature type="compositionally biased region" description="Low complexity" evidence="1">
    <location>
        <begin position="39"/>
        <end position="56"/>
    </location>
</feature>
<dbReference type="PANTHER" id="PTHR43355:SF2">
    <property type="entry name" value="FLAVIN REDUCTASE (NADPH)"/>
    <property type="match status" value="1"/>
</dbReference>
<accession>A0ABV5QAY9</accession>
<dbReference type="PANTHER" id="PTHR43355">
    <property type="entry name" value="FLAVIN REDUCTASE (NADPH)"/>
    <property type="match status" value="1"/>
</dbReference>
<dbReference type="InterPro" id="IPR036291">
    <property type="entry name" value="NAD(P)-bd_dom_sf"/>
</dbReference>
<dbReference type="SUPFAM" id="SSF51735">
    <property type="entry name" value="NAD(P)-binding Rossmann-fold domains"/>
    <property type="match status" value="1"/>
</dbReference>